<sequence>MGSQIARVRERVNSEVGKGRGKLVNDREGFVACHVGTQFCFRVYVCCYLNQEQQDKKEEGTSVKDADGMKWAVGLTKETVMVIPKMSIKDYSKLLYTSMTLNPPSPPESVGPGQNDCIPFLMGYKLSEPDGNGLKVE</sequence>
<proteinExistence type="predicted"/>
<gene>
    <name evidence="1" type="ORF">E6C27_scaffold1876G00110</name>
</gene>
<evidence type="ECO:0000313" key="1">
    <source>
        <dbReference type="EMBL" id="KAA0032434.1"/>
    </source>
</evidence>
<evidence type="ECO:0000313" key="2">
    <source>
        <dbReference type="Proteomes" id="UP000321393"/>
    </source>
</evidence>
<comment type="caution">
    <text evidence="1">The sequence shown here is derived from an EMBL/GenBank/DDBJ whole genome shotgun (WGS) entry which is preliminary data.</text>
</comment>
<accession>A0A5A7SMN2</accession>
<dbReference type="Proteomes" id="UP000321393">
    <property type="component" value="Unassembled WGS sequence"/>
</dbReference>
<dbReference type="EMBL" id="SSTE01021673">
    <property type="protein sequence ID" value="KAA0032434.1"/>
    <property type="molecule type" value="Genomic_DNA"/>
</dbReference>
<name>A0A5A7SMN2_CUCMM</name>
<dbReference type="AlphaFoldDB" id="A0A5A7SMN2"/>
<protein>
    <submittedName>
        <fullName evidence="1">Uncharacterized protein</fullName>
    </submittedName>
</protein>
<organism evidence="1 2">
    <name type="scientific">Cucumis melo var. makuwa</name>
    <name type="common">Oriental melon</name>
    <dbReference type="NCBI Taxonomy" id="1194695"/>
    <lineage>
        <taxon>Eukaryota</taxon>
        <taxon>Viridiplantae</taxon>
        <taxon>Streptophyta</taxon>
        <taxon>Embryophyta</taxon>
        <taxon>Tracheophyta</taxon>
        <taxon>Spermatophyta</taxon>
        <taxon>Magnoliopsida</taxon>
        <taxon>eudicotyledons</taxon>
        <taxon>Gunneridae</taxon>
        <taxon>Pentapetalae</taxon>
        <taxon>rosids</taxon>
        <taxon>fabids</taxon>
        <taxon>Cucurbitales</taxon>
        <taxon>Cucurbitaceae</taxon>
        <taxon>Benincaseae</taxon>
        <taxon>Cucumis</taxon>
    </lineage>
</organism>
<reference evidence="1 2" key="1">
    <citation type="submission" date="2019-08" db="EMBL/GenBank/DDBJ databases">
        <title>Draft genome sequences of two oriental melons (Cucumis melo L. var makuwa).</title>
        <authorList>
            <person name="Kwon S.-Y."/>
        </authorList>
    </citation>
    <scope>NUCLEOTIDE SEQUENCE [LARGE SCALE GENOMIC DNA]</scope>
    <source>
        <strain evidence="2">cv. SW 3</strain>
        <tissue evidence="1">Leaf</tissue>
    </source>
</reference>